<proteinExistence type="predicted"/>
<sequence length="548" mass="60190">MIVFSILLVLLQSLNECKWAFAPTAGIAYDDLPYCDVESEAMASSVCTRVCRARLEPFDEGATTEKTYFILDALCIAVFSLEFLLRLFSCPVTIGLRAFIKLKANWIDLVAIVPFYIDVIVMLSSPDGANGARWLAVLRVVRLTRVLRVIKFSQSLSGIVVLVRTLSSSGSAFGLIATFTILNCVLCSSLMISTPEVGKYVQENENYLREDGTPSPYGYILEVWWWCVQTVTTLGYGTPAPTTDLGKLVAMFTGMLGTVVLALPIAVVGLTFDDEWNKQAKSNSFIKVSCVSEYNRATLNCTHSILRPPPPATTREAIKRAWARFRDVGRVAPEPADVTEHDPYDMSEPSPGEGESLEEQWESLSQRGTRFTGPDHENNQAYNLQADMATLLDMHFDAIKGAAVQIMEEQNERLCRTLSTDLRVALKKHEHEKMGGRGMFRHSMKMAMAKRRLEAAGVETTPVVPVFRIGDGISRSGLALAVSLADQRSSVTRVTPIQIPPQPIQIPPQSPGINPGLPGAMPGANAEGPQLGKTADQTDEPNMEQIDL</sequence>
<dbReference type="PANTHER" id="PTHR11537:SF254">
    <property type="entry name" value="POTASSIUM VOLTAGE-GATED CHANNEL PROTEIN SHAB"/>
    <property type="match status" value="1"/>
</dbReference>
<keyword evidence="8 13" id="KW-1133">Transmembrane helix</keyword>
<evidence type="ECO:0000256" key="13">
    <source>
        <dbReference type="SAM" id="Phobius"/>
    </source>
</evidence>
<keyword evidence="4 13" id="KW-0812">Transmembrane</keyword>
<protein>
    <submittedName>
        <fullName evidence="16">Potassium voltage-gated channel subfamily a member 2-like protein</fullName>
    </submittedName>
</protein>
<dbReference type="EMBL" id="JWZX01002850">
    <property type="protein sequence ID" value="KOO26451.1"/>
    <property type="molecule type" value="Genomic_DNA"/>
</dbReference>
<dbReference type="OrthoDB" id="10025005at2759"/>
<dbReference type="InterPro" id="IPR028325">
    <property type="entry name" value="VG_K_chnl"/>
</dbReference>
<evidence type="ECO:0000256" key="12">
    <source>
        <dbReference type="SAM" id="MobiDB-lite"/>
    </source>
</evidence>
<feature type="transmembrane region" description="Helical" evidence="13">
    <location>
        <begin position="67"/>
        <end position="85"/>
    </location>
</feature>
<feature type="domain" description="Ion transport" evidence="15">
    <location>
        <begin position="56"/>
        <end position="274"/>
    </location>
</feature>
<dbReference type="Proteomes" id="UP000037460">
    <property type="component" value="Unassembled WGS sequence"/>
</dbReference>
<feature type="transmembrane region" description="Helical" evidence="13">
    <location>
        <begin position="106"/>
        <end position="126"/>
    </location>
</feature>
<organism evidence="16 17">
    <name type="scientific">Chrysochromulina tobinii</name>
    <dbReference type="NCBI Taxonomy" id="1460289"/>
    <lineage>
        <taxon>Eukaryota</taxon>
        <taxon>Haptista</taxon>
        <taxon>Haptophyta</taxon>
        <taxon>Prymnesiophyceae</taxon>
        <taxon>Prymnesiales</taxon>
        <taxon>Chrysochromulinaceae</taxon>
        <taxon>Chrysochromulina</taxon>
    </lineage>
</organism>
<dbReference type="InterPro" id="IPR005821">
    <property type="entry name" value="Ion_trans_dom"/>
</dbReference>
<dbReference type="PANTHER" id="PTHR11537">
    <property type="entry name" value="VOLTAGE-GATED POTASSIUM CHANNEL"/>
    <property type="match status" value="1"/>
</dbReference>
<dbReference type="Gene3D" id="1.10.287.70">
    <property type="match status" value="1"/>
</dbReference>
<keyword evidence="6" id="KW-0851">Voltage-gated channel</keyword>
<evidence type="ECO:0000256" key="2">
    <source>
        <dbReference type="ARBA" id="ARBA00022448"/>
    </source>
</evidence>
<reference evidence="17" key="1">
    <citation type="journal article" date="2015" name="PLoS Genet.">
        <title>Genome Sequence and Transcriptome Analyses of Chrysochromulina tobin: Metabolic Tools for Enhanced Algal Fitness in the Prominent Order Prymnesiales (Haptophyceae).</title>
        <authorList>
            <person name="Hovde B.T."/>
            <person name="Deodato C.R."/>
            <person name="Hunsperger H.M."/>
            <person name="Ryken S.A."/>
            <person name="Yost W."/>
            <person name="Jha R.K."/>
            <person name="Patterson J."/>
            <person name="Monnat R.J. Jr."/>
            <person name="Barlow S.B."/>
            <person name="Starkenburg S.R."/>
            <person name="Cattolico R.A."/>
        </authorList>
    </citation>
    <scope>NUCLEOTIDE SEQUENCE</scope>
    <source>
        <strain evidence="17">CCMP291</strain>
    </source>
</reference>
<evidence type="ECO:0000256" key="3">
    <source>
        <dbReference type="ARBA" id="ARBA00022538"/>
    </source>
</evidence>
<feature type="chain" id="PRO_5005601795" evidence="14">
    <location>
        <begin position="21"/>
        <end position="548"/>
    </location>
</feature>
<keyword evidence="5" id="KW-0631">Potassium channel</keyword>
<evidence type="ECO:0000313" key="17">
    <source>
        <dbReference type="Proteomes" id="UP000037460"/>
    </source>
</evidence>
<evidence type="ECO:0000256" key="1">
    <source>
        <dbReference type="ARBA" id="ARBA00004141"/>
    </source>
</evidence>
<dbReference type="Pfam" id="PF00520">
    <property type="entry name" value="Ion_trans"/>
    <property type="match status" value="1"/>
</dbReference>
<evidence type="ECO:0000259" key="15">
    <source>
        <dbReference type="Pfam" id="PF00520"/>
    </source>
</evidence>
<evidence type="ECO:0000256" key="7">
    <source>
        <dbReference type="ARBA" id="ARBA00022958"/>
    </source>
</evidence>
<evidence type="ECO:0000313" key="16">
    <source>
        <dbReference type="EMBL" id="KOO26451.1"/>
    </source>
</evidence>
<dbReference type="Gene3D" id="1.20.120.350">
    <property type="entry name" value="Voltage-gated potassium channels. Chain C"/>
    <property type="match status" value="1"/>
</dbReference>
<dbReference type="GO" id="GO:0008076">
    <property type="term" value="C:voltage-gated potassium channel complex"/>
    <property type="evidence" value="ECO:0007669"/>
    <property type="project" value="InterPro"/>
</dbReference>
<keyword evidence="10 13" id="KW-0472">Membrane</keyword>
<feature type="transmembrane region" description="Helical" evidence="13">
    <location>
        <begin position="248"/>
        <end position="272"/>
    </location>
</feature>
<name>A0A0M0JIP6_9EUKA</name>
<keyword evidence="17" id="KW-1185">Reference proteome</keyword>
<feature type="compositionally biased region" description="Pro residues" evidence="12">
    <location>
        <begin position="499"/>
        <end position="510"/>
    </location>
</feature>
<evidence type="ECO:0000256" key="10">
    <source>
        <dbReference type="ARBA" id="ARBA00023136"/>
    </source>
</evidence>
<evidence type="ECO:0000256" key="11">
    <source>
        <dbReference type="ARBA" id="ARBA00023303"/>
    </source>
</evidence>
<dbReference type="GO" id="GO:0005249">
    <property type="term" value="F:voltage-gated potassium channel activity"/>
    <property type="evidence" value="ECO:0007669"/>
    <property type="project" value="InterPro"/>
</dbReference>
<evidence type="ECO:0000256" key="6">
    <source>
        <dbReference type="ARBA" id="ARBA00022882"/>
    </source>
</evidence>
<keyword evidence="2" id="KW-0813">Transport</keyword>
<comment type="subcellular location">
    <subcellularLocation>
        <location evidence="1">Membrane</location>
        <topology evidence="1">Multi-pass membrane protein</topology>
    </subcellularLocation>
</comment>
<keyword evidence="9" id="KW-0406">Ion transport</keyword>
<feature type="region of interest" description="Disordered" evidence="12">
    <location>
        <begin position="333"/>
        <end position="378"/>
    </location>
</feature>
<keyword evidence="11" id="KW-0407">Ion channel</keyword>
<feature type="region of interest" description="Disordered" evidence="12">
    <location>
        <begin position="499"/>
        <end position="548"/>
    </location>
</feature>
<evidence type="ECO:0000256" key="14">
    <source>
        <dbReference type="SAM" id="SignalP"/>
    </source>
</evidence>
<dbReference type="InterPro" id="IPR027359">
    <property type="entry name" value="Volt_channel_dom_sf"/>
</dbReference>
<keyword evidence="3" id="KW-0633">Potassium transport</keyword>
<gene>
    <name evidence="16" type="ORF">Ctob_006910</name>
</gene>
<keyword evidence="7" id="KW-0630">Potassium</keyword>
<evidence type="ECO:0000256" key="8">
    <source>
        <dbReference type="ARBA" id="ARBA00022989"/>
    </source>
</evidence>
<dbReference type="GO" id="GO:0001508">
    <property type="term" value="P:action potential"/>
    <property type="evidence" value="ECO:0007669"/>
    <property type="project" value="TreeGrafter"/>
</dbReference>
<feature type="signal peptide" evidence="14">
    <location>
        <begin position="1"/>
        <end position="20"/>
    </location>
</feature>
<dbReference type="PRINTS" id="PR00169">
    <property type="entry name" value="KCHANNEL"/>
</dbReference>
<comment type="caution">
    <text evidence="16">The sequence shown here is derived from an EMBL/GenBank/DDBJ whole genome shotgun (WGS) entry which is preliminary data.</text>
</comment>
<evidence type="ECO:0000256" key="5">
    <source>
        <dbReference type="ARBA" id="ARBA00022826"/>
    </source>
</evidence>
<dbReference type="AlphaFoldDB" id="A0A0M0JIP6"/>
<evidence type="ECO:0000256" key="9">
    <source>
        <dbReference type="ARBA" id="ARBA00023065"/>
    </source>
</evidence>
<accession>A0A0M0JIP6</accession>
<feature type="transmembrane region" description="Helical" evidence="13">
    <location>
        <begin position="173"/>
        <end position="192"/>
    </location>
</feature>
<dbReference type="SUPFAM" id="SSF81324">
    <property type="entry name" value="Voltage-gated potassium channels"/>
    <property type="match status" value="1"/>
</dbReference>
<keyword evidence="14" id="KW-0732">Signal</keyword>
<evidence type="ECO:0000256" key="4">
    <source>
        <dbReference type="ARBA" id="ARBA00022692"/>
    </source>
</evidence>
<feature type="compositionally biased region" description="Acidic residues" evidence="12">
    <location>
        <begin position="537"/>
        <end position="548"/>
    </location>
</feature>